<reference evidence="5" key="2">
    <citation type="submission" date="2025-09" db="UniProtKB">
        <authorList>
            <consortium name="Ensembl"/>
        </authorList>
    </citation>
    <scope>IDENTIFICATION</scope>
</reference>
<dbReference type="Ensembl" id="ENSSTUT00000027883.1">
    <property type="protein sequence ID" value="ENSSTUP00000026615.1"/>
    <property type="gene ID" value="ENSSTUG00000009513.1"/>
</dbReference>
<dbReference type="GO" id="GO:0071391">
    <property type="term" value="P:cellular response to estrogen stimulus"/>
    <property type="evidence" value="ECO:0007669"/>
    <property type="project" value="TreeGrafter"/>
</dbReference>
<dbReference type="InterPro" id="IPR001747">
    <property type="entry name" value="Vitellogenin_N"/>
</dbReference>
<reference evidence="5" key="1">
    <citation type="submission" date="2025-08" db="UniProtKB">
        <authorList>
            <consortium name="Ensembl"/>
        </authorList>
    </citation>
    <scope>IDENTIFICATION</scope>
</reference>
<dbReference type="AlphaFoldDB" id="A0A673XQT0"/>
<dbReference type="Gene3D" id="2.20.90.10">
    <property type="entry name" value="Vitellinogen, beta-sheet shell domain"/>
    <property type="match status" value="1"/>
</dbReference>
<protein>
    <recommendedName>
        <fullName evidence="4">Vitellinogen beta-sheet shell domain-containing protein</fullName>
    </recommendedName>
</protein>
<proteinExistence type="predicted"/>
<evidence type="ECO:0000313" key="6">
    <source>
        <dbReference type="Proteomes" id="UP000472277"/>
    </source>
</evidence>
<evidence type="ECO:0000313" key="5">
    <source>
        <dbReference type="Ensembl" id="ENSSTUP00000026615.1"/>
    </source>
</evidence>
<keyword evidence="1" id="KW-0758">Storage protein</keyword>
<keyword evidence="2" id="KW-0325">Glycoprotein</keyword>
<dbReference type="GO" id="GO:0032355">
    <property type="term" value="P:response to estradiol"/>
    <property type="evidence" value="ECO:0007669"/>
    <property type="project" value="TreeGrafter"/>
</dbReference>
<feature type="signal peptide" evidence="3">
    <location>
        <begin position="1"/>
        <end position="18"/>
    </location>
</feature>
<evidence type="ECO:0000256" key="3">
    <source>
        <dbReference type="SAM" id="SignalP"/>
    </source>
</evidence>
<dbReference type="SMART" id="SM01170">
    <property type="entry name" value="DUF1944"/>
    <property type="match status" value="1"/>
</dbReference>
<name>A0A673XQT0_SALTR</name>
<dbReference type="GeneTree" id="ENSGT00530000064273"/>
<keyword evidence="3" id="KW-0732">Signal</keyword>
<dbReference type="Proteomes" id="UP000472277">
    <property type="component" value="Chromosome 22"/>
</dbReference>
<dbReference type="SUPFAM" id="SSF56968">
    <property type="entry name" value="Lipovitellin-phosvitin complex, beta-sheet shell regions"/>
    <property type="match status" value="2"/>
</dbReference>
<evidence type="ECO:0000256" key="1">
    <source>
        <dbReference type="ARBA" id="ARBA00022761"/>
    </source>
</evidence>
<dbReference type="InterPro" id="IPR037088">
    <property type="entry name" value="Vitellinogen_b-sht_shell_sf"/>
</dbReference>
<dbReference type="Pfam" id="PF01347">
    <property type="entry name" value="Vitellogenin_N"/>
    <property type="match status" value="1"/>
</dbReference>
<keyword evidence="6" id="KW-1185">Reference proteome</keyword>
<feature type="domain" description="Vitellinogen beta-sheet shell" evidence="4">
    <location>
        <begin position="128"/>
        <end position="274"/>
    </location>
</feature>
<dbReference type="InterPro" id="IPR050733">
    <property type="entry name" value="Vitellogenin/Apolipophorin"/>
</dbReference>
<evidence type="ECO:0000259" key="4">
    <source>
        <dbReference type="SMART" id="SM01170"/>
    </source>
</evidence>
<dbReference type="InterPro" id="IPR015258">
    <property type="entry name" value="Vitellinogen_b-sht_shell"/>
</dbReference>
<dbReference type="PANTHER" id="PTHR23345:SF9">
    <property type="entry name" value="VITELLOGENIN-RELATED"/>
    <property type="match status" value="1"/>
</dbReference>
<dbReference type="InterPro" id="IPR015819">
    <property type="entry name" value="Lipid_transp_b-sht_shell"/>
</dbReference>
<dbReference type="GO" id="GO:0005319">
    <property type="term" value="F:lipid transporter activity"/>
    <property type="evidence" value="ECO:0007669"/>
    <property type="project" value="InterPro"/>
</dbReference>
<dbReference type="Pfam" id="PF09175">
    <property type="entry name" value="Vit_b-sht_shell"/>
    <property type="match status" value="1"/>
</dbReference>
<dbReference type="PANTHER" id="PTHR23345">
    <property type="entry name" value="VITELLOGENIN-RELATED"/>
    <property type="match status" value="1"/>
</dbReference>
<evidence type="ECO:0000256" key="2">
    <source>
        <dbReference type="ARBA" id="ARBA00023180"/>
    </source>
</evidence>
<sequence>MRHCSWAVCLMRFSSVQLPQLSTCKVFAPTGVSETVLNIHRGILNILQLNIKNTQNVYEMQEAGAQGVCKTHLVISEDAKTGHVHLTKTKDLNHCQEKIIKETSSIKSASSFEAIYKQAKYLGNAVAPAVTIIIRAVRADNEVQGYQIAAYLDKANSRLQIILANLALKDNWRICADGVLLSNHKVKAKFAWGVECKEFETEITAETGLVGPDPAFRVKLTWDKLPSGLKRYAKKYSSSPHYEDSFLGFTLMLQAAEHSPRRLQTLSRLSHVLSVNLLSSVKSTGRQWRICQSWCSLANAKCPARCWAVIKTPTCGRQALIPPSWSLFLTV</sequence>
<accession>A0A673XQT0</accession>
<dbReference type="GO" id="GO:0045735">
    <property type="term" value="F:nutrient reservoir activity"/>
    <property type="evidence" value="ECO:0007669"/>
    <property type="project" value="UniProtKB-KW"/>
</dbReference>
<feature type="chain" id="PRO_5025591821" description="Vitellinogen beta-sheet shell domain-containing protein" evidence="3">
    <location>
        <begin position="19"/>
        <end position="331"/>
    </location>
</feature>
<organism evidence="5 6">
    <name type="scientific">Salmo trutta</name>
    <name type="common">Brown trout</name>
    <dbReference type="NCBI Taxonomy" id="8032"/>
    <lineage>
        <taxon>Eukaryota</taxon>
        <taxon>Metazoa</taxon>
        <taxon>Chordata</taxon>
        <taxon>Craniata</taxon>
        <taxon>Vertebrata</taxon>
        <taxon>Euteleostomi</taxon>
        <taxon>Actinopterygii</taxon>
        <taxon>Neopterygii</taxon>
        <taxon>Teleostei</taxon>
        <taxon>Protacanthopterygii</taxon>
        <taxon>Salmoniformes</taxon>
        <taxon>Salmonidae</taxon>
        <taxon>Salmoninae</taxon>
        <taxon>Salmo</taxon>
    </lineage>
</organism>